<name>A4U407_9PROT</name>
<feature type="compositionally biased region" description="Low complexity" evidence="1">
    <location>
        <begin position="135"/>
        <end position="159"/>
    </location>
</feature>
<dbReference type="AlphaFoldDB" id="A4U407"/>
<organism evidence="2">
    <name type="scientific">Magnetospirillum gryphiswaldense</name>
    <dbReference type="NCBI Taxonomy" id="55518"/>
    <lineage>
        <taxon>Bacteria</taxon>
        <taxon>Pseudomonadati</taxon>
        <taxon>Pseudomonadota</taxon>
        <taxon>Alphaproteobacteria</taxon>
        <taxon>Rhodospirillales</taxon>
        <taxon>Rhodospirillaceae</taxon>
        <taxon>Magnetospirillum</taxon>
    </lineage>
</organism>
<evidence type="ECO:0000256" key="1">
    <source>
        <dbReference type="SAM" id="MobiDB-lite"/>
    </source>
</evidence>
<feature type="region of interest" description="Disordered" evidence="1">
    <location>
        <begin position="133"/>
        <end position="194"/>
    </location>
</feature>
<evidence type="ECO:0000313" key="2">
    <source>
        <dbReference type="EMBL" id="CAM77614.1"/>
    </source>
</evidence>
<gene>
    <name evidence="2" type="ORF">MGR_0312</name>
</gene>
<reference evidence="2" key="1">
    <citation type="journal article" date="2007" name="J. Bacteriol.">
        <title>Comparative genome analysis of four magnetotactic bacteria reveals a complex set of group-specific genes implicated in magnetosome biomineralization and function.</title>
        <authorList>
            <person name="Richter M."/>
            <person name="Kube M."/>
            <person name="Bazylinski D.A."/>
            <person name="Lombardot T."/>
            <person name="Gloeckner F.O."/>
            <person name="Reinhardt R."/>
            <person name="Schueler D."/>
        </authorList>
    </citation>
    <scope>NUCLEOTIDE SEQUENCE</scope>
    <source>
        <strain evidence="2">MSR-1</strain>
    </source>
</reference>
<proteinExistence type="predicted"/>
<sequence length="194" mass="21448">MSDTRIGPAPPAPSPEPQPRAIAVEALAQLVHLARSMVRDEETTRLARAQSKIEALLHAAQLALPRGDIECLPVYPLASRPYPPPWVRKPIQHHQPISPPRHPIPLTRKVQPHYSPANKNLNAATRLTQYLTALPNTDPTNPHTKTPPTHTNTHFTQTTPNPPTTLEPPNSPKSHPLPQQQPCTPQYAHSTINQ</sequence>
<feature type="compositionally biased region" description="Pro residues" evidence="1">
    <location>
        <begin position="160"/>
        <end position="171"/>
    </location>
</feature>
<accession>A4U407</accession>
<feature type="compositionally biased region" description="Polar residues" evidence="1">
    <location>
        <begin position="177"/>
        <end position="194"/>
    </location>
</feature>
<protein>
    <submittedName>
        <fullName evidence="2">Uncharacterized protein</fullName>
    </submittedName>
</protein>
<dbReference type="EMBL" id="CU459003">
    <property type="protein sequence ID" value="CAM77614.1"/>
    <property type="molecule type" value="Genomic_DNA"/>
</dbReference>